<organism evidence="2 3">
    <name type="scientific">Endozoicomonas gorgoniicola</name>
    <dbReference type="NCBI Taxonomy" id="1234144"/>
    <lineage>
        <taxon>Bacteria</taxon>
        <taxon>Pseudomonadati</taxon>
        <taxon>Pseudomonadota</taxon>
        <taxon>Gammaproteobacteria</taxon>
        <taxon>Oceanospirillales</taxon>
        <taxon>Endozoicomonadaceae</taxon>
        <taxon>Endozoicomonas</taxon>
    </lineage>
</organism>
<keyword evidence="1" id="KW-1133">Transmembrane helix</keyword>
<feature type="transmembrane region" description="Helical" evidence="1">
    <location>
        <begin position="12"/>
        <end position="35"/>
    </location>
</feature>
<protein>
    <recommendedName>
        <fullName evidence="4">PH domain-containing protein</fullName>
    </recommendedName>
</protein>
<feature type="transmembrane region" description="Helical" evidence="1">
    <location>
        <begin position="55"/>
        <end position="75"/>
    </location>
</feature>
<keyword evidence="3" id="KW-1185">Reference proteome</keyword>
<gene>
    <name evidence="2" type="ORF">NX722_02850</name>
</gene>
<reference evidence="2 3" key="1">
    <citation type="submission" date="2022-10" db="EMBL/GenBank/DDBJ databases">
        <title>High-quality genome sequences of two octocoral-associated bacteria, Endozoicomonas euniceicola EF212 and Endozoicomonas gorgoniicola PS125.</title>
        <authorList>
            <person name="Chiou Y.-J."/>
            <person name="Chen Y.-H."/>
        </authorList>
    </citation>
    <scope>NUCLEOTIDE SEQUENCE [LARGE SCALE GENOMIC DNA]</scope>
    <source>
        <strain evidence="2 3">PS125</strain>
    </source>
</reference>
<evidence type="ECO:0000313" key="2">
    <source>
        <dbReference type="EMBL" id="MCW7551598.1"/>
    </source>
</evidence>
<comment type="caution">
    <text evidence="2">The sequence shown here is derived from an EMBL/GenBank/DDBJ whole genome shotgun (WGS) entry which is preliminary data.</text>
</comment>
<dbReference type="EMBL" id="JAPFCC010000001">
    <property type="protein sequence ID" value="MCW7551598.1"/>
    <property type="molecule type" value="Genomic_DNA"/>
</dbReference>
<evidence type="ECO:0000256" key="1">
    <source>
        <dbReference type="SAM" id="Phobius"/>
    </source>
</evidence>
<accession>A0ABT3MQF2</accession>
<name>A0ABT3MQF2_9GAMM</name>
<dbReference type="Proteomes" id="UP001209854">
    <property type="component" value="Unassembled WGS sequence"/>
</dbReference>
<dbReference type="RefSeq" id="WP_262566639.1">
    <property type="nucleotide sequence ID" value="NZ_JAPFCC010000001.1"/>
</dbReference>
<sequence>MEVKINTKKKILKSFLGWLPLTLVAIPFYFIFFTGGMMWLLQTLTAIGEEEIKKIALLFGVSFIFIGGFGYINWLTKSLSSYKLSLKNDVLAVCGKSGWGKLNIKIPVNTVKEINLGQKANTLEKLSSGNGLIQDQVSSRLTFLKTDGSSFKLDFASKAFDIESLCEFLIFIKSKDIDSNIERA</sequence>
<evidence type="ECO:0000313" key="3">
    <source>
        <dbReference type="Proteomes" id="UP001209854"/>
    </source>
</evidence>
<evidence type="ECO:0008006" key="4">
    <source>
        <dbReference type="Google" id="ProtNLM"/>
    </source>
</evidence>
<keyword evidence="1" id="KW-0472">Membrane</keyword>
<proteinExistence type="predicted"/>
<keyword evidence="1" id="KW-0812">Transmembrane</keyword>